<comment type="caution">
    <text evidence="2">The sequence shown here is derived from an EMBL/GenBank/DDBJ whole genome shotgun (WGS) entry which is preliminary data.</text>
</comment>
<evidence type="ECO:0000256" key="1">
    <source>
        <dbReference type="SAM" id="MobiDB-lite"/>
    </source>
</evidence>
<proteinExistence type="predicted"/>
<accession>A0A4S9LA17</accession>
<sequence>MAFHQGPFERWVDPPDVVTSAGNQAGFGDENIGWAQALSSLLYTTLQTCKSRQTPINFKSAIMSAPQAGKEDYVDKGLDSLEKKQGQDPNKLRSVNEKVTDKARGMFEKATGKNVPDKVSN</sequence>
<reference evidence="2 3" key="1">
    <citation type="submission" date="2018-10" db="EMBL/GenBank/DDBJ databases">
        <title>Fifty Aureobasidium pullulans genomes reveal a recombining polyextremotolerant generalist.</title>
        <authorList>
            <person name="Gostincar C."/>
            <person name="Turk M."/>
            <person name="Zajc J."/>
            <person name="Gunde-Cimerman N."/>
        </authorList>
    </citation>
    <scope>NUCLEOTIDE SEQUENCE [LARGE SCALE GENOMIC DNA]</scope>
    <source>
        <strain evidence="2 3">EXF-6604</strain>
    </source>
</reference>
<feature type="region of interest" description="Disordered" evidence="1">
    <location>
        <begin position="81"/>
        <end position="121"/>
    </location>
</feature>
<dbReference type="AlphaFoldDB" id="A0A4S9LA17"/>
<evidence type="ECO:0000313" key="3">
    <source>
        <dbReference type="Proteomes" id="UP000306584"/>
    </source>
</evidence>
<dbReference type="Proteomes" id="UP000306584">
    <property type="component" value="Unassembled WGS sequence"/>
</dbReference>
<feature type="compositionally biased region" description="Basic and acidic residues" evidence="1">
    <location>
        <begin position="81"/>
        <end position="111"/>
    </location>
</feature>
<protein>
    <submittedName>
        <fullName evidence="2">Uncharacterized protein</fullName>
    </submittedName>
</protein>
<gene>
    <name evidence="2" type="ORF">D6D01_04771</name>
</gene>
<evidence type="ECO:0000313" key="2">
    <source>
        <dbReference type="EMBL" id="THY25888.1"/>
    </source>
</evidence>
<name>A0A4S9LA17_AURPU</name>
<dbReference type="EMBL" id="QZBD01000164">
    <property type="protein sequence ID" value="THY25888.1"/>
    <property type="molecule type" value="Genomic_DNA"/>
</dbReference>
<organism evidence="2 3">
    <name type="scientific">Aureobasidium pullulans</name>
    <name type="common">Black yeast</name>
    <name type="synonym">Pullularia pullulans</name>
    <dbReference type="NCBI Taxonomy" id="5580"/>
    <lineage>
        <taxon>Eukaryota</taxon>
        <taxon>Fungi</taxon>
        <taxon>Dikarya</taxon>
        <taxon>Ascomycota</taxon>
        <taxon>Pezizomycotina</taxon>
        <taxon>Dothideomycetes</taxon>
        <taxon>Dothideomycetidae</taxon>
        <taxon>Dothideales</taxon>
        <taxon>Saccotheciaceae</taxon>
        <taxon>Aureobasidium</taxon>
    </lineage>
</organism>